<evidence type="ECO:0000256" key="3">
    <source>
        <dbReference type="ARBA" id="ARBA00022833"/>
    </source>
</evidence>
<sequence>MLKLRFQDQEEFQMFLERANAVGATPPDEPNCITSKLCELDPRRIHVLVDSKIVSKYAKKLAREKAEKQGCPSDFVTFLDKDYKRLGFVAAQSLGGWGRGATRCRSSDNVANFSLMPRFVSSSETHASAFAFTMRMRAARKRSSLAAGADIRTTGIVQLDASRPEKRARCDGWSFAETSNPNRGGEAAPQGALPSSPRLEQQPLDTDRPEDKSFEKEKSCEQDGDECRTSKEKETPAEAAADQKSLRHFSRARQPKARVSAAEASAPQQGAENPSDASSTSLENNNVHKEAKNRRYDLRHSYVDIYQIPEELRCFVDEEEEEEEELPDKKAKIRRRRRQDKSSKTRLNKDKVEMIEECLNFLEQMGLFKSSVLVEESSVVAVHPGSVGDGSATAENCRVCGRPGNANSTLVCDTCEETYHLSCCYPRIRSVPRDDRWLCSFCTRKRKKKTAELKIFPAGHFEEKLPAAWKIDKTKVRGWDLQRMERTQVRVGDEFQAVVPEWCGKVSYEDVRPDYPGLEAPRSLAEKLKEKDQAEQTVAANIWPMGWIPARSLPENERENWVQCQNIIYEEGDYLPSGEVANKDIVCGKWRRAPLHIVADDGWECSCAVAWDPRHADCAVPQEIPTEEIRKRPKARMQSPGEEWKNSGRRGRANQNMTEFY</sequence>
<dbReference type="InterPro" id="IPR011011">
    <property type="entry name" value="Znf_FYVE_PHD"/>
</dbReference>
<dbReference type="InterPro" id="IPR011124">
    <property type="entry name" value="Znf_CW"/>
</dbReference>
<feature type="compositionally biased region" description="Basic residues" evidence="5">
    <location>
        <begin position="246"/>
        <end position="256"/>
    </location>
</feature>
<dbReference type="GO" id="GO:0016589">
    <property type="term" value="C:NURF complex"/>
    <property type="evidence" value="ECO:0007669"/>
    <property type="project" value="InterPro"/>
</dbReference>
<dbReference type="eggNOG" id="ENOG502QR8P">
    <property type="taxonomic scope" value="Eukaryota"/>
</dbReference>
<keyword evidence="2 4" id="KW-0863">Zinc-finger</keyword>
<feature type="domain" description="PHD-type" evidence="6">
    <location>
        <begin position="394"/>
        <end position="445"/>
    </location>
</feature>
<evidence type="ECO:0000259" key="6">
    <source>
        <dbReference type="PROSITE" id="PS50016"/>
    </source>
</evidence>
<dbReference type="KEGG" id="smo:SELMODRAFT_410242"/>
<dbReference type="Gramene" id="EFJ29598">
    <property type="protein sequence ID" value="EFJ29598"/>
    <property type="gene ID" value="SELMODRAFT_410242"/>
</dbReference>
<dbReference type="Pfam" id="PF00628">
    <property type="entry name" value="PHD"/>
    <property type="match status" value="1"/>
</dbReference>
<feature type="region of interest" description="Disordered" evidence="5">
    <location>
        <begin position="168"/>
        <end position="289"/>
    </location>
</feature>
<dbReference type="Gene3D" id="3.30.40.100">
    <property type="match status" value="1"/>
</dbReference>
<evidence type="ECO:0008006" key="10">
    <source>
        <dbReference type="Google" id="ProtNLM"/>
    </source>
</evidence>
<dbReference type="PANTHER" id="PTHR45975:SF3">
    <property type="entry name" value="PHD-TYPE DOMAIN-CONTAINING PROTEIN"/>
    <property type="match status" value="1"/>
</dbReference>
<dbReference type="InterPro" id="IPR001965">
    <property type="entry name" value="Znf_PHD"/>
</dbReference>
<keyword evidence="3" id="KW-0862">Zinc</keyword>
<organism evidence="9">
    <name type="scientific">Selaginella moellendorffii</name>
    <name type="common">Spikemoss</name>
    <dbReference type="NCBI Taxonomy" id="88036"/>
    <lineage>
        <taxon>Eukaryota</taxon>
        <taxon>Viridiplantae</taxon>
        <taxon>Streptophyta</taxon>
        <taxon>Embryophyta</taxon>
        <taxon>Tracheophyta</taxon>
        <taxon>Lycopodiopsida</taxon>
        <taxon>Selaginellales</taxon>
        <taxon>Selaginellaceae</taxon>
        <taxon>Selaginella</taxon>
    </lineage>
</organism>
<name>D8RE40_SELML</name>
<feature type="region of interest" description="Disordered" evidence="5">
    <location>
        <begin position="630"/>
        <end position="661"/>
    </location>
</feature>
<evidence type="ECO:0000256" key="1">
    <source>
        <dbReference type="ARBA" id="ARBA00022723"/>
    </source>
</evidence>
<dbReference type="InterPro" id="IPR019787">
    <property type="entry name" value="Znf_PHD-finger"/>
</dbReference>
<accession>D8RE40</accession>
<keyword evidence="1" id="KW-0479">Metal-binding</keyword>
<dbReference type="AlphaFoldDB" id="D8RE40"/>
<keyword evidence="9" id="KW-1185">Reference proteome</keyword>
<evidence type="ECO:0000313" key="8">
    <source>
        <dbReference type="EMBL" id="EFJ29598.1"/>
    </source>
</evidence>
<dbReference type="Gene3D" id="3.30.40.10">
    <property type="entry name" value="Zinc/RING finger domain, C3HC4 (zinc finger)"/>
    <property type="match status" value="1"/>
</dbReference>
<dbReference type="SMART" id="SM00249">
    <property type="entry name" value="PHD"/>
    <property type="match status" value="1"/>
</dbReference>
<evidence type="ECO:0000256" key="2">
    <source>
        <dbReference type="ARBA" id="ARBA00022771"/>
    </source>
</evidence>
<evidence type="ECO:0000256" key="4">
    <source>
        <dbReference type="PROSITE-ProRule" id="PRU00146"/>
    </source>
</evidence>
<feature type="compositionally biased region" description="Basic and acidic residues" evidence="5">
    <location>
        <begin position="205"/>
        <end position="236"/>
    </location>
</feature>
<dbReference type="EMBL" id="GL377577">
    <property type="protein sequence ID" value="EFJ29598.1"/>
    <property type="molecule type" value="Genomic_DNA"/>
</dbReference>
<proteinExistence type="predicted"/>
<protein>
    <recommendedName>
        <fullName evidence="10">PHD-type domain-containing protein</fullName>
    </recommendedName>
</protein>
<dbReference type="SUPFAM" id="SSF57903">
    <property type="entry name" value="FYVE/PHD zinc finger"/>
    <property type="match status" value="1"/>
</dbReference>
<dbReference type="InParanoid" id="D8RE40"/>
<evidence type="ECO:0000313" key="9">
    <source>
        <dbReference type="Proteomes" id="UP000001514"/>
    </source>
</evidence>
<reference evidence="8 9" key="1">
    <citation type="journal article" date="2011" name="Science">
        <title>The Selaginella genome identifies genetic changes associated with the evolution of vascular plants.</title>
        <authorList>
            <person name="Banks J.A."/>
            <person name="Nishiyama T."/>
            <person name="Hasebe M."/>
            <person name="Bowman J.L."/>
            <person name="Gribskov M."/>
            <person name="dePamphilis C."/>
            <person name="Albert V.A."/>
            <person name="Aono N."/>
            <person name="Aoyama T."/>
            <person name="Ambrose B.A."/>
            <person name="Ashton N.W."/>
            <person name="Axtell M.J."/>
            <person name="Barker E."/>
            <person name="Barker M.S."/>
            <person name="Bennetzen J.L."/>
            <person name="Bonawitz N.D."/>
            <person name="Chapple C."/>
            <person name="Cheng C."/>
            <person name="Correa L.G."/>
            <person name="Dacre M."/>
            <person name="DeBarry J."/>
            <person name="Dreyer I."/>
            <person name="Elias M."/>
            <person name="Engstrom E.M."/>
            <person name="Estelle M."/>
            <person name="Feng L."/>
            <person name="Finet C."/>
            <person name="Floyd S.K."/>
            <person name="Frommer W.B."/>
            <person name="Fujita T."/>
            <person name="Gramzow L."/>
            <person name="Gutensohn M."/>
            <person name="Harholt J."/>
            <person name="Hattori M."/>
            <person name="Heyl A."/>
            <person name="Hirai T."/>
            <person name="Hiwatashi Y."/>
            <person name="Ishikawa M."/>
            <person name="Iwata M."/>
            <person name="Karol K.G."/>
            <person name="Koehler B."/>
            <person name="Kolukisaoglu U."/>
            <person name="Kubo M."/>
            <person name="Kurata T."/>
            <person name="Lalonde S."/>
            <person name="Li K."/>
            <person name="Li Y."/>
            <person name="Litt A."/>
            <person name="Lyons E."/>
            <person name="Manning G."/>
            <person name="Maruyama T."/>
            <person name="Michael T.P."/>
            <person name="Mikami K."/>
            <person name="Miyazaki S."/>
            <person name="Morinaga S."/>
            <person name="Murata T."/>
            <person name="Mueller-Roeber B."/>
            <person name="Nelson D.R."/>
            <person name="Obara M."/>
            <person name="Oguri Y."/>
            <person name="Olmstead R.G."/>
            <person name="Onodera N."/>
            <person name="Petersen B.L."/>
            <person name="Pils B."/>
            <person name="Prigge M."/>
            <person name="Rensing S.A."/>
            <person name="Riano-Pachon D.M."/>
            <person name="Roberts A.W."/>
            <person name="Sato Y."/>
            <person name="Scheller H.V."/>
            <person name="Schulz B."/>
            <person name="Schulz C."/>
            <person name="Shakirov E.V."/>
            <person name="Shibagaki N."/>
            <person name="Shinohara N."/>
            <person name="Shippen D.E."/>
            <person name="Soerensen I."/>
            <person name="Sotooka R."/>
            <person name="Sugimoto N."/>
            <person name="Sugita M."/>
            <person name="Sumikawa N."/>
            <person name="Tanurdzic M."/>
            <person name="Theissen G."/>
            <person name="Ulvskov P."/>
            <person name="Wakazuki S."/>
            <person name="Weng J.K."/>
            <person name="Willats W.W."/>
            <person name="Wipf D."/>
            <person name="Wolf P.G."/>
            <person name="Yang L."/>
            <person name="Zimmer A.D."/>
            <person name="Zhu Q."/>
            <person name="Mitros T."/>
            <person name="Hellsten U."/>
            <person name="Loque D."/>
            <person name="Otillar R."/>
            <person name="Salamov A."/>
            <person name="Schmutz J."/>
            <person name="Shapiro H."/>
            <person name="Lindquist E."/>
            <person name="Lucas S."/>
            <person name="Rokhsar D."/>
            <person name="Grigoriev I.V."/>
        </authorList>
    </citation>
    <scope>NUCLEOTIDE SEQUENCE [LARGE SCALE GENOMIC DNA]</scope>
</reference>
<dbReference type="GO" id="GO:0008270">
    <property type="term" value="F:zinc ion binding"/>
    <property type="evidence" value="ECO:0007669"/>
    <property type="project" value="UniProtKB-KW"/>
</dbReference>
<gene>
    <name evidence="8" type="ORF">SELMODRAFT_410242</name>
</gene>
<dbReference type="Proteomes" id="UP000001514">
    <property type="component" value="Unassembled WGS sequence"/>
</dbReference>
<dbReference type="PANTHER" id="PTHR45975">
    <property type="entry name" value="NUCLEOSOME-REMODELING FACTOR SUBUNIT BPTF"/>
    <property type="match status" value="1"/>
</dbReference>
<evidence type="ECO:0000256" key="5">
    <source>
        <dbReference type="SAM" id="MobiDB-lite"/>
    </source>
</evidence>
<dbReference type="InterPro" id="IPR019786">
    <property type="entry name" value="Zinc_finger_PHD-type_CS"/>
</dbReference>
<feature type="compositionally biased region" description="Polar residues" evidence="5">
    <location>
        <begin position="266"/>
        <end position="285"/>
    </location>
</feature>
<dbReference type="HOGENOM" id="CLU_436423_0_0_1"/>
<dbReference type="PROSITE" id="PS01359">
    <property type="entry name" value="ZF_PHD_1"/>
    <property type="match status" value="1"/>
</dbReference>
<feature type="domain" description="CW-type" evidence="7">
    <location>
        <begin position="555"/>
        <end position="626"/>
    </location>
</feature>
<evidence type="ECO:0000259" key="7">
    <source>
        <dbReference type="PROSITE" id="PS51050"/>
    </source>
</evidence>
<feature type="region of interest" description="Disordered" evidence="5">
    <location>
        <begin position="318"/>
        <end position="345"/>
    </location>
</feature>
<dbReference type="OMA" id="AFAFTMR"/>
<dbReference type="PROSITE" id="PS51050">
    <property type="entry name" value="ZF_CW"/>
    <property type="match status" value="1"/>
</dbReference>
<dbReference type="InterPro" id="IPR013083">
    <property type="entry name" value="Znf_RING/FYVE/PHD"/>
</dbReference>
<dbReference type="InterPro" id="IPR038028">
    <property type="entry name" value="BPTF"/>
</dbReference>
<dbReference type="PROSITE" id="PS50016">
    <property type="entry name" value="ZF_PHD_2"/>
    <property type="match status" value="1"/>
</dbReference>
<dbReference type="GO" id="GO:0006357">
    <property type="term" value="P:regulation of transcription by RNA polymerase II"/>
    <property type="evidence" value="ECO:0007669"/>
    <property type="project" value="InterPro"/>
</dbReference>